<comment type="caution">
    <text evidence="4">The sequence shown here is derived from an EMBL/GenBank/DDBJ whole genome shotgun (WGS) entry which is preliminary data.</text>
</comment>
<dbReference type="Pfam" id="PF17937">
    <property type="entry name" value="TetR_C_28"/>
    <property type="match status" value="1"/>
</dbReference>
<feature type="DNA-binding region" description="H-T-H motif" evidence="2">
    <location>
        <begin position="23"/>
        <end position="42"/>
    </location>
</feature>
<feature type="domain" description="HTH tetR-type" evidence="3">
    <location>
        <begin position="1"/>
        <end position="60"/>
    </location>
</feature>
<keyword evidence="1 2" id="KW-0238">DNA-binding</keyword>
<name>A0ABU5KBP7_9ACTN</name>
<protein>
    <recommendedName>
        <fullName evidence="3">HTH tetR-type domain-containing protein</fullName>
    </recommendedName>
</protein>
<dbReference type="EMBL" id="JAXQPW010000004">
    <property type="protein sequence ID" value="MDZ5662400.1"/>
    <property type="molecule type" value="Genomic_DNA"/>
</dbReference>
<keyword evidence="5" id="KW-1185">Reference proteome</keyword>
<dbReference type="InterPro" id="IPR041479">
    <property type="entry name" value="TetR_CgmR_C"/>
</dbReference>
<evidence type="ECO:0000259" key="3">
    <source>
        <dbReference type="PROSITE" id="PS50977"/>
    </source>
</evidence>
<reference evidence="4 5" key="1">
    <citation type="submission" date="2023-11" db="EMBL/GenBank/DDBJ databases">
        <title>Novel species in genus Nocardioides.</title>
        <authorList>
            <person name="Zhou H."/>
        </authorList>
    </citation>
    <scope>NUCLEOTIDE SEQUENCE [LARGE SCALE GENOMIC DNA]</scope>
    <source>
        <strain evidence="4 5">S-58</strain>
    </source>
</reference>
<proteinExistence type="predicted"/>
<dbReference type="InterPro" id="IPR009057">
    <property type="entry name" value="Homeodomain-like_sf"/>
</dbReference>
<dbReference type="PROSITE" id="PS50977">
    <property type="entry name" value="HTH_TETR_2"/>
    <property type="match status" value="1"/>
</dbReference>
<gene>
    <name evidence="4" type="ORF">SFC79_11555</name>
</gene>
<dbReference type="RefSeq" id="WP_172271045.1">
    <property type="nucleotide sequence ID" value="NZ_JAXQPW010000004.1"/>
</dbReference>
<dbReference type="Gene3D" id="1.10.357.10">
    <property type="entry name" value="Tetracycline Repressor, domain 2"/>
    <property type="match status" value="1"/>
</dbReference>
<sequence>MDQRERILDAMQDLTTATGKVPSILAIAGAVGLTKQGVLHYFPSRAALDAAVLLRAVARVDAAMTEAAANGSPTATYLRLSSPDDGDRAALVVLAAGSRGHDSELPPEVARAAARWEALIADELGDPVRAEVVRLVGDGLFGEALVTGAAPSAERVERLVAHLRPGAGPRG</sequence>
<accession>A0ABU5KBP7</accession>
<evidence type="ECO:0000256" key="2">
    <source>
        <dbReference type="PROSITE-ProRule" id="PRU00335"/>
    </source>
</evidence>
<dbReference type="Proteomes" id="UP001291999">
    <property type="component" value="Unassembled WGS sequence"/>
</dbReference>
<dbReference type="SUPFAM" id="SSF46689">
    <property type="entry name" value="Homeodomain-like"/>
    <property type="match status" value="1"/>
</dbReference>
<organism evidence="4 5">
    <name type="scientific">Nocardioides renjunii</name>
    <dbReference type="NCBI Taxonomy" id="3095075"/>
    <lineage>
        <taxon>Bacteria</taxon>
        <taxon>Bacillati</taxon>
        <taxon>Actinomycetota</taxon>
        <taxon>Actinomycetes</taxon>
        <taxon>Propionibacteriales</taxon>
        <taxon>Nocardioidaceae</taxon>
        <taxon>Nocardioides</taxon>
    </lineage>
</organism>
<evidence type="ECO:0000256" key="1">
    <source>
        <dbReference type="ARBA" id="ARBA00023125"/>
    </source>
</evidence>
<dbReference type="InterPro" id="IPR001647">
    <property type="entry name" value="HTH_TetR"/>
</dbReference>
<evidence type="ECO:0000313" key="5">
    <source>
        <dbReference type="Proteomes" id="UP001291999"/>
    </source>
</evidence>
<evidence type="ECO:0000313" key="4">
    <source>
        <dbReference type="EMBL" id="MDZ5662400.1"/>
    </source>
</evidence>